<comment type="cofactor">
    <cofactor evidence="1">
        <name>Fe cation</name>
        <dbReference type="ChEBI" id="CHEBI:24875"/>
    </cofactor>
</comment>
<sequence>MAGFGCVHHIEIGVTDGPLTVDILKNRFTFTIRATRFTSLADQWLLVKNNTRFLVTSLKSGDKDKLRNDPYLINWASKSDLDVSAENGHNVLPTKDSVFNIAFEVKDLDASLRRLNSQGVALSRPLRTERDVNGYVRTVTAKSCVGDVHHTLVYKQEYGGYFLPGFTVLDDHGSNSSSPKLDHPTQDSSMERFDHVAVVVEMNTAMEVIGWYERCFGMKRFLINSDEDNDEGLVLSTNDVGLRLRAMEYWKCAEVGLVSEEHSDSPLSSSRLSMVIAEGMPPVPGSTEENQVEAWMRTHGGPGVQHIAITCADIKRTVCSLRQTGVEFAQPPPPAYYTKVGRLNDIIRAGEDVEHLQRNGILIDTEADGIHSVPYSSNNEKVRRKESYLLQIFTKPMLSSDPFFLEFIQREGATGFGSGNVTALYRSVQAYIVNN</sequence>
<dbReference type="InterPro" id="IPR029068">
    <property type="entry name" value="Glyas_Bleomycin-R_OHBP_Dase"/>
</dbReference>
<evidence type="ECO:0000256" key="2">
    <source>
        <dbReference type="ARBA" id="ARBA00005877"/>
    </source>
</evidence>
<keyword evidence="4" id="KW-0408">Iron</keyword>
<evidence type="ECO:0000256" key="4">
    <source>
        <dbReference type="ARBA" id="ARBA00023004"/>
    </source>
</evidence>
<dbReference type="AlphaFoldDB" id="A0A3S1B6V5"/>
<feature type="domain" description="VOC" evidence="5">
    <location>
        <begin position="6"/>
        <end position="155"/>
    </location>
</feature>
<accession>A0A3S1B6V5</accession>
<dbReference type="GO" id="GO:0003868">
    <property type="term" value="F:4-hydroxyphenylpyruvate dioxygenase activity"/>
    <property type="evidence" value="ECO:0007669"/>
    <property type="project" value="InterPro"/>
</dbReference>
<evidence type="ECO:0000256" key="1">
    <source>
        <dbReference type="ARBA" id="ARBA00001962"/>
    </source>
</evidence>
<evidence type="ECO:0000256" key="3">
    <source>
        <dbReference type="ARBA" id="ARBA00022737"/>
    </source>
</evidence>
<dbReference type="OrthoDB" id="414569at2759"/>
<feature type="domain" description="VOC" evidence="5">
    <location>
        <begin position="192"/>
        <end position="358"/>
    </location>
</feature>
<evidence type="ECO:0000313" key="6">
    <source>
        <dbReference type="EMBL" id="RUS81206.1"/>
    </source>
</evidence>
<dbReference type="EMBL" id="RQTK01000350">
    <property type="protein sequence ID" value="RUS81206.1"/>
    <property type="molecule type" value="Genomic_DNA"/>
</dbReference>
<dbReference type="PROSITE" id="PS51819">
    <property type="entry name" value="VOC"/>
    <property type="match status" value="2"/>
</dbReference>
<organism evidence="6 7">
    <name type="scientific">Elysia chlorotica</name>
    <name type="common">Eastern emerald elysia</name>
    <name type="synonym">Sea slug</name>
    <dbReference type="NCBI Taxonomy" id="188477"/>
    <lineage>
        <taxon>Eukaryota</taxon>
        <taxon>Metazoa</taxon>
        <taxon>Spiralia</taxon>
        <taxon>Lophotrochozoa</taxon>
        <taxon>Mollusca</taxon>
        <taxon>Gastropoda</taxon>
        <taxon>Heterobranchia</taxon>
        <taxon>Euthyneura</taxon>
        <taxon>Panpulmonata</taxon>
        <taxon>Sacoglossa</taxon>
        <taxon>Placobranchoidea</taxon>
        <taxon>Plakobranchidae</taxon>
        <taxon>Elysia</taxon>
    </lineage>
</organism>
<evidence type="ECO:0000313" key="7">
    <source>
        <dbReference type="Proteomes" id="UP000271974"/>
    </source>
</evidence>
<proteinExistence type="inferred from homology"/>
<dbReference type="Proteomes" id="UP000271974">
    <property type="component" value="Unassembled WGS sequence"/>
</dbReference>
<gene>
    <name evidence="6" type="ORF">EGW08_011036</name>
</gene>
<name>A0A3S1B6V5_ELYCH</name>
<dbReference type="Pfam" id="PF00903">
    <property type="entry name" value="Glyoxalase"/>
    <property type="match status" value="1"/>
</dbReference>
<keyword evidence="3" id="KW-0677">Repeat</keyword>
<keyword evidence="7" id="KW-1185">Reference proteome</keyword>
<dbReference type="GO" id="GO:0009072">
    <property type="term" value="P:aromatic amino acid metabolic process"/>
    <property type="evidence" value="ECO:0007669"/>
    <property type="project" value="InterPro"/>
</dbReference>
<protein>
    <recommendedName>
        <fullName evidence="5">VOC domain-containing protein</fullName>
    </recommendedName>
</protein>
<dbReference type="PANTHER" id="PTHR11959:SF10">
    <property type="entry name" value="4-HYDROXYPHENYLPYRUVATE DIOXYGENASE-LIKE PROTEIN"/>
    <property type="match status" value="1"/>
</dbReference>
<dbReference type="STRING" id="188477.A0A3S1B6V5"/>
<evidence type="ECO:0000259" key="5">
    <source>
        <dbReference type="PROSITE" id="PS51819"/>
    </source>
</evidence>
<dbReference type="InterPro" id="IPR005956">
    <property type="entry name" value="4OHPhenylPyrv_dOase"/>
</dbReference>
<comment type="caution">
    <text evidence="6">The sequence shown here is derived from an EMBL/GenBank/DDBJ whole genome shotgun (WGS) entry which is preliminary data.</text>
</comment>
<dbReference type="InterPro" id="IPR004360">
    <property type="entry name" value="Glyas_Fos-R_dOase_dom"/>
</dbReference>
<reference evidence="6 7" key="1">
    <citation type="submission" date="2019-01" db="EMBL/GenBank/DDBJ databases">
        <title>A draft genome assembly of the solar-powered sea slug Elysia chlorotica.</title>
        <authorList>
            <person name="Cai H."/>
            <person name="Li Q."/>
            <person name="Fang X."/>
            <person name="Li J."/>
            <person name="Curtis N.E."/>
            <person name="Altenburger A."/>
            <person name="Shibata T."/>
            <person name="Feng M."/>
            <person name="Maeda T."/>
            <person name="Schwartz J.A."/>
            <person name="Shigenobu S."/>
            <person name="Lundholm N."/>
            <person name="Nishiyama T."/>
            <person name="Yang H."/>
            <person name="Hasebe M."/>
            <person name="Li S."/>
            <person name="Pierce S.K."/>
            <person name="Wang J."/>
        </authorList>
    </citation>
    <scope>NUCLEOTIDE SEQUENCE [LARGE SCALE GENOMIC DNA]</scope>
    <source>
        <strain evidence="6">EC2010</strain>
        <tissue evidence="6">Whole organism of an adult</tissue>
    </source>
</reference>
<dbReference type="SUPFAM" id="SSF54593">
    <property type="entry name" value="Glyoxalase/Bleomycin resistance protein/Dihydroxybiphenyl dioxygenase"/>
    <property type="match status" value="1"/>
</dbReference>
<comment type="similarity">
    <text evidence="2">Belongs to the 4HPPD family.</text>
</comment>
<dbReference type="InterPro" id="IPR037523">
    <property type="entry name" value="VOC_core"/>
</dbReference>
<dbReference type="Gene3D" id="3.10.180.10">
    <property type="entry name" value="2,3-Dihydroxybiphenyl 1,2-Dioxygenase, domain 1"/>
    <property type="match status" value="2"/>
</dbReference>
<dbReference type="PANTHER" id="PTHR11959">
    <property type="entry name" value="4-HYDROXYPHENYLPYRUVATE DIOXYGENASE"/>
    <property type="match status" value="1"/>
</dbReference>